<proteinExistence type="predicted"/>
<evidence type="ECO:0000313" key="1">
    <source>
        <dbReference type="EMBL" id="SVD59829.1"/>
    </source>
</evidence>
<feature type="non-terminal residue" evidence="1">
    <location>
        <position position="276"/>
    </location>
</feature>
<protein>
    <submittedName>
        <fullName evidence="1">Uncharacterized protein</fullName>
    </submittedName>
</protein>
<reference evidence="1" key="1">
    <citation type="submission" date="2018-05" db="EMBL/GenBank/DDBJ databases">
        <authorList>
            <person name="Lanie J.A."/>
            <person name="Ng W.-L."/>
            <person name="Kazmierczak K.M."/>
            <person name="Andrzejewski T.M."/>
            <person name="Davidsen T.M."/>
            <person name="Wayne K.J."/>
            <person name="Tettelin H."/>
            <person name="Glass J.I."/>
            <person name="Rusch D."/>
            <person name="Podicherti R."/>
            <person name="Tsui H.-C.T."/>
            <person name="Winkler M.E."/>
        </authorList>
    </citation>
    <scope>NUCLEOTIDE SEQUENCE</scope>
</reference>
<sequence length="276" mass="32056">DPFYIYKIETVKEDQSANKVLMYDIHFCSKEAYYDSMRKVTKVYNGNPELGVEDIVKSKFFLNSKKRLFVEPTKTKTKMVIPNCSPVQAINLLGKKSESKKYKNSGYLFFETPEGFHYRSIESLLAVDGVTARPTKWWYSPSIKNIRNPRTGVISIQKGMHQVEDWRLDDSVNILDNISYGAYSSKLIEFDPFYKTITTNKFNYIKDWYDHFNTESKDVRSPHYNTPMPLPKATFDGNKKYIAEEYDSVVHLKCSTSNTYGISIDKDSHKNLTQQS</sequence>
<dbReference type="EMBL" id="UINC01160922">
    <property type="protein sequence ID" value="SVD59829.1"/>
    <property type="molecule type" value="Genomic_DNA"/>
</dbReference>
<accession>A0A382WMD6</accession>
<feature type="non-terminal residue" evidence="1">
    <location>
        <position position="1"/>
    </location>
</feature>
<name>A0A382WMD6_9ZZZZ</name>
<dbReference type="AlphaFoldDB" id="A0A382WMD6"/>
<organism evidence="1">
    <name type="scientific">marine metagenome</name>
    <dbReference type="NCBI Taxonomy" id="408172"/>
    <lineage>
        <taxon>unclassified sequences</taxon>
        <taxon>metagenomes</taxon>
        <taxon>ecological metagenomes</taxon>
    </lineage>
</organism>
<gene>
    <name evidence="1" type="ORF">METZ01_LOCUS412683</name>
</gene>